<dbReference type="EMBL" id="MU129058">
    <property type="protein sequence ID" value="KAF9508480.1"/>
    <property type="molecule type" value="Genomic_DNA"/>
</dbReference>
<gene>
    <name evidence="3" type="ORF">BS47DRAFT_1365949</name>
</gene>
<feature type="compositionally biased region" description="Basic and acidic residues" evidence="2">
    <location>
        <begin position="566"/>
        <end position="581"/>
    </location>
</feature>
<dbReference type="AlphaFoldDB" id="A0A9P6DSD1"/>
<keyword evidence="4" id="KW-1185">Reference proteome</keyword>
<organism evidence="3 4">
    <name type="scientific">Hydnum rufescens UP504</name>
    <dbReference type="NCBI Taxonomy" id="1448309"/>
    <lineage>
        <taxon>Eukaryota</taxon>
        <taxon>Fungi</taxon>
        <taxon>Dikarya</taxon>
        <taxon>Basidiomycota</taxon>
        <taxon>Agaricomycotina</taxon>
        <taxon>Agaricomycetes</taxon>
        <taxon>Cantharellales</taxon>
        <taxon>Hydnaceae</taxon>
        <taxon>Hydnum</taxon>
    </lineage>
</organism>
<reference evidence="3" key="1">
    <citation type="journal article" date="2020" name="Nat. Commun.">
        <title>Large-scale genome sequencing of mycorrhizal fungi provides insights into the early evolution of symbiotic traits.</title>
        <authorList>
            <person name="Miyauchi S."/>
            <person name="Kiss E."/>
            <person name="Kuo A."/>
            <person name="Drula E."/>
            <person name="Kohler A."/>
            <person name="Sanchez-Garcia M."/>
            <person name="Morin E."/>
            <person name="Andreopoulos B."/>
            <person name="Barry K.W."/>
            <person name="Bonito G."/>
            <person name="Buee M."/>
            <person name="Carver A."/>
            <person name="Chen C."/>
            <person name="Cichocki N."/>
            <person name="Clum A."/>
            <person name="Culley D."/>
            <person name="Crous P.W."/>
            <person name="Fauchery L."/>
            <person name="Girlanda M."/>
            <person name="Hayes R.D."/>
            <person name="Keri Z."/>
            <person name="LaButti K."/>
            <person name="Lipzen A."/>
            <person name="Lombard V."/>
            <person name="Magnuson J."/>
            <person name="Maillard F."/>
            <person name="Murat C."/>
            <person name="Nolan M."/>
            <person name="Ohm R.A."/>
            <person name="Pangilinan J."/>
            <person name="Pereira M.F."/>
            <person name="Perotto S."/>
            <person name="Peter M."/>
            <person name="Pfister S."/>
            <person name="Riley R."/>
            <person name="Sitrit Y."/>
            <person name="Stielow J.B."/>
            <person name="Szollosi G."/>
            <person name="Zifcakova L."/>
            <person name="Stursova M."/>
            <person name="Spatafora J.W."/>
            <person name="Tedersoo L."/>
            <person name="Vaario L.M."/>
            <person name="Yamada A."/>
            <person name="Yan M."/>
            <person name="Wang P."/>
            <person name="Xu J."/>
            <person name="Bruns T."/>
            <person name="Baldrian P."/>
            <person name="Vilgalys R."/>
            <person name="Dunand C."/>
            <person name="Henrissat B."/>
            <person name="Grigoriev I.V."/>
            <person name="Hibbett D."/>
            <person name="Nagy L.G."/>
            <person name="Martin F.M."/>
        </authorList>
    </citation>
    <scope>NUCLEOTIDE SEQUENCE</scope>
    <source>
        <strain evidence="3">UP504</strain>
    </source>
</reference>
<dbReference type="Proteomes" id="UP000886523">
    <property type="component" value="Unassembled WGS sequence"/>
</dbReference>
<evidence type="ECO:0000256" key="1">
    <source>
        <dbReference type="SAM" id="Coils"/>
    </source>
</evidence>
<protein>
    <submittedName>
        <fullName evidence="3">Uncharacterized protein</fullName>
    </submittedName>
</protein>
<keyword evidence="1" id="KW-0175">Coiled coil</keyword>
<proteinExistence type="predicted"/>
<accession>A0A9P6DSD1</accession>
<feature type="coiled-coil region" evidence="1">
    <location>
        <begin position="140"/>
        <end position="167"/>
    </location>
</feature>
<evidence type="ECO:0000313" key="4">
    <source>
        <dbReference type="Proteomes" id="UP000886523"/>
    </source>
</evidence>
<evidence type="ECO:0000313" key="3">
    <source>
        <dbReference type="EMBL" id="KAF9508480.1"/>
    </source>
</evidence>
<comment type="caution">
    <text evidence="3">The sequence shown here is derived from an EMBL/GenBank/DDBJ whole genome shotgun (WGS) entry which is preliminary data.</text>
</comment>
<name>A0A9P6DSD1_9AGAM</name>
<sequence length="589" mass="67434">MTIQFYCRLFVINTKQVYIDGQNLCKLASHQKWRFDNVVAKLDEAEGALDRLAIPINKIQTAWAKQLSTQQAEPPHVLNLFLQINLLTSGNLVPKKDAGMKTIKSILNLLQTCTTLRRQITLTSSQQASILLHDPSSPDCIKLLDRLDQLQLSLEQVESQLAKKNTICYFMITKPKFMRRKQTKSDNLLSYAASTNSIKKSNVAIITYLDWKGCHAELNIIKREVANMHVWYAEEHDAIQTAIHEAGTDSALCFHLLHKFTDLNNLRELWDHSLSRLPYPSNLRSIMPFALNSVHADVTRVHTLSTPFPEGLTHELDSDGEDCIEQREILAVTSEVLRKIDDDEECSQCDICSDDSIALQVRGRMEYGTDKLVFPRLSSNSGILGLGTPKVGLGTPRLSISMHIWKEKILERAEARNIQKAGSAVCKTRNEVHEIETHGEVREVGESHDEVHKETHDEIHKEAGETRDELHEEVHETDEEVHEAPKEVHKSRDELHKEIRETCEEEVRETCEEEVRKTHDEEVRETRDEEVSEVVCEEVRKTHDEICNVHETHDERVHETHCVKRDASWDSRRDVRPEAQSRETLASSS</sequence>
<feature type="region of interest" description="Disordered" evidence="2">
    <location>
        <begin position="566"/>
        <end position="589"/>
    </location>
</feature>
<evidence type="ECO:0000256" key="2">
    <source>
        <dbReference type="SAM" id="MobiDB-lite"/>
    </source>
</evidence>